<name>A0A433KUR2_9GAMM</name>
<organism evidence="1 2">
    <name type="scientific">Vreelandella andesensis</name>
    <dbReference type="NCBI Taxonomy" id="447567"/>
    <lineage>
        <taxon>Bacteria</taxon>
        <taxon>Pseudomonadati</taxon>
        <taxon>Pseudomonadota</taxon>
        <taxon>Gammaproteobacteria</taxon>
        <taxon>Oceanospirillales</taxon>
        <taxon>Halomonadaceae</taxon>
        <taxon>Vreelandella</taxon>
    </lineage>
</organism>
<evidence type="ECO:0000313" key="1">
    <source>
        <dbReference type="EMBL" id="RUR33314.1"/>
    </source>
</evidence>
<dbReference type="AlphaFoldDB" id="A0A433KUR2"/>
<proteinExistence type="predicted"/>
<dbReference type="EMBL" id="RZHG01000007">
    <property type="protein sequence ID" value="RUR33314.1"/>
    <property type="molecule type" value="Genomic_DNA"/>
</dbReference>
<sequence>MLLESNDAVHAGQADGLSMAGFMGVDEHQLHVVEPEDMLFEASQSLAPWHCEGSFHYRVGSSDTPA</sequence>
<dbReference type="Proteomes" id="UP000287336">
    <property type="component" value="Unassembled WGS sequence"/>
</dbReference>
<protein>
    <submittedName>
        <fullName evidence="1">Uncharacterized protein</fullName>
    </submittedName>
</protein>
<dbReference type="OrthoDB" id="8610451at2"/>
<keyword evidence="2" id="KW-1185">Reference proteome</keyword>
<dbReference type="RefSeq" id="WP_126943651.1">
    <property type="nucleotide sequence ID" value="NZ_RZHG01000007.1"/>
</dbReference>
<comment type="caution">
    <text evidence="1">The sequence shown here is derived from an EMBL/GenBank/DDBJ whole genome shotgun (WGS) entry which is preliminary data.</text>
</comment>
<accession>A0A433KUR2</accession>
<reference evidence="1 2" key="1">
    <citation type="submission" date="2018-12" db="EMBL/GenBank/DDBJ databases">
        <title>three novel Halomonas strain isolated from plants.</title>
        <authorList>
            <person name="Sun C."/>
        </authorList>
    </citation>
    <scope>NUCLEOTIDE SEQUENCE [LARGE SCALE GENOMIC DNA]</scope>
    <source>
        <strain evidence="1 2">DSM 19434</strain>
    </source>
</reference>
<gene>
    <name evidence="1" type="ORF">ELY33_02850</name>
</gene>
<evidence type="ECO:0000313" key="2">
    <source>
        <dbReference type="Proteomes" id="UP000287336"/>
    </source>
</evidence>